<name>A0AAV4VWL1_CAEEX</name>
<evidence type="ECO:0000313" key="3">
    <source>
        <dbReference type="Proteomes" id="UP001054945"/>
    </source>
</evidence>
<dbReference type="AlphaFoldDB" id="A0AAV4VWL1"/>
<evidence type="ECO:0000256" key="1">
    <source>
        <dbReference type="SAM" id="MobiDB-lite"/>
    </source>
</evidence>
<dbReference type="Proteomes" id="UP001054945">
    <property type="component" value="Unassembled WGS sequence"/>
</dbReference>
<accession>A0AAV4VWL1</accession>
<reference evidence="2 3" key="1">
    <citation type="submission" date="2021-06" db="EMBL/GenBank/DDBJ databases">
        <title>Caerostris extrusa draft genome.</title>
        <authorList>
            <person name="Kono N."/>
            <person name="Arakawa K."/>
        </authorList>
    </citation>
    <scope>NUCLEOTIDE SEQUENCE [LARGE SCALE GENOMIC DNA]</scope>
</reference>
<dbReference type="EMBL" id="BPLR01015151">
    <property type="protein sequence ID" value="GIY73984.1"/>
    <property type="molecule type" value="Genomic_DNA"/>
</dbReference>
<comment type="caution">
    <text evidence="2">The sequence shown here is derived from an EMBL/GenBank/DDBJ whole genome shotgun (WGS) entry which is preliminary data.</text>
</comment>
<evidence type="ECO:0000313" key="2">
    <source>
        <dbReference type="EMBL" id="GIY73984.1"/>
    </source>
</evidence>
<sequence length="72" mass="7838">MITSAKNIPLTPHFLTWISWKSVPRLRRSPQPPSPPSSESSAKSNILQIETIRKTPDAIPVGGNGSVLLSFT</sequence>
<gene>
    <name evidence="2" type="ORF">CEXT_632841</name>
</gene>
<proteinExistence type="predicted"/>
<protein>
    <submittedName>
        <fullName evidence="2">Uncharacterized protein</fullName>
    </submittedName>
</protein>
<keyword evidence="3" id="KW-1185">Reference proteome</keyword>
<feature type="region of interest" description="Disordered" evidence="1">
    <location>
        <begin position="25"/>
        <end position="47"/>
    </location>
</feature>
<organism evidence="2 3">
    <name type="scientific">Caerostris extrusa</name>
    <name type="common">Bark spider</name>
    <name type="synonym">Caerostris bankana</name>
    <dbReference type="NCBI Taxonomy" id="172846"/>
    <lineage>
        <taxon>Eukaryota</taxon>
        <taxon>Metazoa</taxon>
        <taxon>Ecdysozoa</taxon>
        <taxon>Arthropoda</taxon>
        <taxon>Chelicerata</taxon>
        <taxon>Arachnida</taxon>
        <taxon>Araneae</taxon>
        <taxon>Araneomorphae</taxon>
        <taxon>Entelegynae</taxon>
        <taxon>Araneoidea</taxon>
        <taxon>Araneidae</taxon>
        <taxon>Caerostris</taxon>
    </lineage>
</organism>